<dbReference type="InterPro" id="IPR051281">
    <property type="entry name" value="Dual-spec_lipid-protein_phosph"/>
</dbReference>
<dbReference type="SMART" id="SM01326">
    <property type="entry name" value="PTEN_C2"/>
    <property type="match status" value="1"/>
</dbReference>
<dbReference type="InterPro" id="IPR014020">
    <property type="entry name" value="Tensin_C2-dom"/>
</dbReference>
<name>A0A6A4V0W9_AMPAM</name>
<gene>
    <name evidence="2" type="primary">TPTE2_0</name>
    <name evidence="2" type="ORF">FJT64_011929</name>
</gene>
<evidence type="ECO:0000313" key="2">
    <source>
        <dbReference type="EMBL" id="KAF0289847.1"/>
    </source>
</evidence>
<dbReference type="OrthoDB" id="16692at2759"/>
<dbReference type="Gene3D" id="3.90.190.10">
    <property type="entry name" value="Protein tyrosine phosphatase superfamily"/>
    <property type="match status" value="1"/>
</dbReference>
<dbReference type="GO" id="GO:0016314">
    <property type="term" value="F:phosphatidylinositol-3,4,5-trisphosphate 3-phosphatase activity"/>
    <property type="evidence" value="ECO:0007669"/>
    <property type="project" value="TreeGrafter"/>
</dbReference>
<protein>
    <submittedName>
        <fullName evidence="2">Phosphatidylinositol 3,4,5-trisphosphate 3-phosphatase TPTE2</fullName>
    </submittedName>
</protein>
<dbReference type="InterPro" id="IPR035892">
    <property type="entry name" value="C2_domain_sf"/>
</dbReference>
<dbReference type="AlphaFoldDB" id="A0A6A4V0W9"/>
<keyword evidence="3" id="KW-1185">Reference proteome</keyword>
<accession>A0A6A4V0W9</accession>
<dbReference type="Proteomes" id="UP000440578">
    <property type="component" value="Unassembled WGS sequence"/>
</dbReference>
<dbReference type="Pfam" id="PF10409">
    <property type="entry name" value="PTEN_C2"/>
    <property type="match status" value="1"/>
</dbReference>
<feature type="domain" description="C2 tensin-type" evidence="1">
    <location>
        <begin position="63"/>
        <end position="199"/>
    </location>
</feature>
<organism evidence="2 3">
    <name type="scientific">Amphibalanus amphitrite</name>
    <name type="common">Striped barnacle</name>
    <name type="synonym">Balanus amphitrite</name>
    <dbReference type="NCBI Taxonomy" id="1232801"/>
    <lineage>
        <taxon>Eukaryota</taxon>
        <taxon>Metazoa</taxon>
        <taxon>Ecdysozoa</taxon>
        <taxon>Arthropoda</taxon>
        <taxon>Crustacea</taxon>
        <taxon>Multicrustacea</taxon>
        <taxon>Cirripedia</taxon>
        <taxon>Thoracica</taxon>
        <taxon>Thoracicalcarea</taxon>
        <taxon>Balanomorpha</taxon>
        <taxon>Balanoidea</taxon>
        <taxon>Balanidae</taxon>
        <taxon>Amphibalaninae</taxon>
        <taxon>Amphibalanus</taxon>
    </lineage>
</organism>
<dbReference type="GO" id="GO:0005829">
    <property type="term" value="C:cytosol"/>
    <property type="evidence" value="ECO:0007669"/>
    <property type="project" value="TreeGrafter"/>
</dbReference>
<dbReference type="InterPro" id="IPR029021">
    <property type="entry name" value="Prot-tyrosine_phosphatase-like"/>
</dbReference>
<evidence type="ECO:0000313" key="3">
    <source>
        <dbReference type="Proteomes" id="UP000440578"/>
    </source>
</evidence>
<dbReference type="PANTHER" id="PTHR12305:SF60">
    <property type="entry name" value="PHOSPHATIDYLINOSITOL 3,4,5-TRISPHOSPHATE 3-PHOSPHATASE TPTE2-RELATED"/>
    <property type="match status" value="1"/>
</dbReference>
<dbReference type="EMBL" id="VIIS01001996">
    <property type="protein sequence ID" value="KAF0289847.1"/>
    <property type="molecule type" value="Genomic_DNA"/>
</dbReference>
<dbReference type="PANTHER" id="PTHR12305">
    <property type="entry name" value="PHOSPHATASE WITH HOMOLOGY TO TENSIN"/>
    <property type="match status" value="1"/>
</dbReference>
<proteinExistence type="predicted"/>
<dbReference type="SUPFAM" id="SSF49562">
    <property type="entry name" value="C2 domain (Calcium/lipid-binding domain, CaLB)"/>
    <property type="match status" value="1"/>
</dbReference>
<comment type="caution">
    <text evidence="2">The sequence shown here is derived from an EMBL/GenBank/DDBJ whole genome shotgun (WGS) entry which is preliminary data.</text>
</comment>
<reference evidence="2 3" key="1">
    <citation type="submission" date="2019-07" db="EMBL/GenBank/DDBJ databases">
        <title>Draft genome assembly of a fouling barnacle, Amphibalanus amphitrite (Darwin, 1854): The first reference genome for Thecostraca.</title>
        <authorList>
            <person name="Kim W."/>
        </authorList>
    </citation>
    <scope>NUCLEOTIDE SEQUENCE [LARGE SCALE GENOMIC DNA]</scope>
    <source>
        <strain evidence="2">SNU_AA5</strain>
        <tissue evidence="2">Soma without cirri and trophi</tissue>
    </source>
</reference>
<sequence>MVCVYLVDNGLFSTAEDSLDYFGSRRTDTTQGNNFQGVETPSQCRYVGYYEAIRNHKHKLPNEVEMTLRSIRIWGMSTVGKGDGSDLTLLIESAEEGKIYENHFGKGSLRLYDKDVDELFVTFQSVPTFRGDIRFKFKCSSRKVPKGYEKTAWFFWFHTGFINHNRLKLERSDLDNPHKNKTWDVFRENFSVECSFQKVKKEKAAPQTRHGNFSKRLSRMFTIKVNPAKITKRKDRGGKW</sequence>
<evidence type="ECO:0000259" key="1">
    <source>
        <dbReference type="PROSITE" id="PS51182"/>
    </source>
</evidence>
<dbReference type="PROSITE" id="PS51182">
    <property type="entry name" value="C2_TENSIN"/>
    <property type="match status" value="1"/>
</dbReference>
<dbReference type="Gene3D" id="2.60.40.1110">
    <property type="match status" value="1"/>
</dbReference>